<organism evidence="1 2">
    <name type="scientific">Listeria grayi FSL F6-1183</name>
    <dbReference type="NCBI Taxonomy" id="1265827"/>
    <lineage>
        <taxon>Bacteria</taxon>
        <taxon>Bacillati</taxon>
        <taxon>Bacillota</taxon>
        <taxon>Bacilli</taxon>
        <taxon>Bacillales</taxon>
        <taxon>Listeriaceae</taxon>
        <taxon>Listeria</taxon>
    </lineage>
</organism>
<dbReference type="EMBL" id="AODG01000003">
    <property type="protein sequence ID" value="EUJ30365.1"/>
    <property type="molecule type" value="Genomic_DNA"/>
</dbReference>
<dbReference type="Proteomes" id="UP000019251">
    <property type="component" value="Unassembled WGS sequence"/>
</dbReference>
<reference evidence="1 2" key="1">
    <citation type="submission" date="2012-12" db="EMBL/GenBank/DDBJ databases">
        <title>Novel taxa of Listeriaceae from agricultural environments in the United States.</title>
        <authorList>
            <person name="den Bakker H.C."/>
            <person name="Allred A."/>
            <person name="Warchocki S."/>
            <person name="Wright E.M."/>
            <person name="Burrell A."/>
            <person name="Nightingale K.K."/>
            <person name="Kephart D."/>
            <person name="Wiedmann M."/>
        </authorList>
    </citation>
    <scope>NUCLEOTIDE SEQUENCE [LARGE SCALE GENOMIC DNA]</scope>
    <source>
        <strain evidence="1 2">FSL F6-1183</strain>
    </source>
</reference>
<comment type="caution">
    <text evidence="1">The sequence shown here is derived from an EMBL/GenBank/DDBJ whole genome shotgun (WGS) entry which is preliminary data.</text>
</comment>
<proteinExistence type="predicted"/>
<dbReference type="InterPro" id="IPR029058">
    <property type="entry name" value="AB_hydrolase_fold"/>
</dbReference>
<dbReference type="SUPFAM" id="SSF53474">
    <property type="entry name" value="alpha/beta-Hydrolases"/>
    <property type="match status" value="1"/>
</dbReference>
<evidence type="ECO:0008006" key="3">
    <source>
        <dbReference type="Google" id="ProtNLM"/>
    </source>
</evidence>
<gene>
    <name evidence="1" type="ORF">LMUR_00745</name>
</gene>
<evidence type="ECO:0000313" key="1">
    <source>
        <dbReference type="EMBL" id="EUJ30365.1"/>
    </source>
</evidence>
<sequence length="270" mass="31074">MLHGKHIQNGNKTLIIVFQNAAKPLNDAIPAIYADTMAQHEVAKLHARYTWMKFATNFPEADYLFIQDHFSKCYGWYFIDGGKFVHEALNQELTSLIQKYQYEKVIAFGSSKGGTGALLYGLINPLITHVFSLVPQIYVADYLQVLCPNEKHLFLGSDPHFSEQVNQFFFKEAITNRKSKAAIYLYTGTNDIQYAPLVKYHQFLKEHGVDSHLVVNDAEDRHTQLVNQYTAFIYNVLKNMTRSKQYAGEKQLIEVDRHTYLLRGKQVIKS</sequence>
<name>A0A829RA28_LISGR</name>
<protein>
    <recommendedName>
        <fullName evidence="3">Two component regulator three Y domain-containing protein</fullName>
    </recommendedName>
</protein>
<dbReference type="Gene3D" id="3.40.50.1820">
    <property type="entry name" value="alpha/beta hydrolase"/>
    <property type="match status" value="1"/>
</dbReference>
<evidence type="ECO:0000313" key="2">
    <source>
        <dbReference type="Proteomes" id="UP000019251"/>
    </source>
</evidence>
<accession>A0A829RA28</accession>
<dbReference type="RefSeq" id="WP_036103482.1">
    <property type="nucleotide sequence ID" value="NZ_AODG01000003.1"/>
</dbReference>
<dbReference type="AlphaFoldDB" id="A0A829RA28"/>